<keyword evidence="1" id="KW-1133">Transmembrane helix</keyword>
<proteinExistence type="predicted"/>
<organism evidence="2 3">
    <name type="scientific">Steinernema glaseri</name>
    <dbReference type="NCBI Taxonomy" id="37863"/>
    <lineage>
        <taxon>Eukaryota</taxon>
        <taxon>Metazoa</taxon>
        <taxon>Ecdysozoa</taxon>
        <taxon>Nematoda</taxon>
        <taxon>Chromadorea</taxon>
        <taxon>Rhabditida</taxon>
        <taxon>Tylenchina</taxon>
        <taxon>Panagrolaimomorpha</taxon>
        <taxon>Strongyloidoidea</taxon>
        <taxon>Steinernematidae</taxon>
        <taxon>Steinernema</taxon>
    </lineage>
</organism>
<feature type="transmembrane region" description="Helical" evidence="1">
    <location>
        <begin position="255"/>
        <end position="276"/>
    </location>
</feature>
<evidence type="ECO:0000256" key="1">
    <source>
        <dbReference type="SAM" id="Phobius"/>
    </source>
</evidence>
<accession>A0A1I8AT79</accession>
<dbReference type="AlphaFoldDB" id="A0A1I8AT79"/>
<feature type="transmembrane region" description="Helical" evidence="1">
    <location>
        <begin position="30"/>
        <end position="53"/>
    </location>
</feature>
<protein>
    <submittedName>
        <fullName evidence="3">G protein-coupled receptor</fullName>
    </submittedName>
</protein>
<feature type="transmembrane region" description="Helical" evidence="1">
    <location>
        <begin position="65"/>
        <end position="88"/>
    </location>
</feature>
<name>A0A1I8AT79_9BILA</name>
<evidence type="ECO:0000313" key="3">
    <source>
        <dbReference type="WBParaSite" id="L893_g9232.t1"/>
    </source>
</evidence>
<feature type="transmembrane region" description="Helical" evidence="1">
    <location>
        <begin position="94"/>
        <end position="119"/>
    </location>
</feature>
<keyword evidence="1" id="KW-0812">Transmembrane</keyword>
<evidence type="ECO:0000313" key="2">
    <source>
        <dbReference type="Proteomes" id="UP000095287"/>
    </source>
</evidence>
<dbReference type="Proteomes" id="UP000095287">
    <property type="component" value="Unplaced"/>
</dbReference>
<feature type="transmembrane region" description="Helical" evidence="1">
    <location>
        <begin position="179"/>
        <end position="207"/>
    </location>
</feature>
<dbReference type="WBParaSite" id="L893_g9232.t1">
    <property type="protein sequence ID" value="L893_g9232.t1"/>
    <property type="gene ID" value="L893_g9232"/>
</dbReference>
<reference evidence="3" key="1">
    <citation type="submission" date="2016-11" db="UniProtKB">
        <authorList>
            <consortium name="WormBaseParasite"/>
        </authorList>
    </citation>
    <scope>IDENTIFICATION</scope>
</reference>
<dbReference type="SUPFAM" id="SSF81321">
    <property type="entry name" value="Family A G protein-coupled receptor-like"/>
    <property type="match status" value="1"/>
</dbReference>
<sequence length="444" mass="49967">MPSDSLQLSVGIVYIISSTMPSDSLQLSVGIVYIMLATLLAPPYARIVYIFISMKKYRDLECYRIMAQTGIVQLATAPTAFLSGFMQLTGFDVLGIAGGFLQVVFSASVSVEIQLNLCLALNRLKVIVDFDKLEVLCKILMALGWLYGAIYVGFLLTPFCGFFEVPGQFIGRFDFTMPYTWLLVTIDSYVLLAYIAATFCVYVIIIVCMIRIRLRIGNANHIKKERSILIYACVRFIVDANLQLSFYFYDLPHRGLAEFMLCTTYILNSLFLSPFLNLTFNDGLRHDFFDMSCFKQKENVCLFSPSASSNYGEVISGRQSSPSVIGTSYSFHKVRTPYYIGPVNQQNGNGSLAPDLQFRRLHAYNNNTFFRTLGCHQRWRNACGTLRKSTNFSTTTPPSTDSTQGPQRNDVCFLQIANYMSNYNANYMSNVLLLDCALMAICMA</sequence>
<feature type="transmembrane region" description="Helical" evidence="1">
    <location>
        <begin position="139"/>
        <end position="159"/>
    </location>
</feature>
<keyword evidence="2" id="KW-1185">Reference proteome</keyword>
<keyword evidence="1" id="KW-0472">Membrane</keyword>
<feature type="transmembrane region" description="Helical" evidence="1">
    <location>
        <begin position="228"/>
        <end position="249"/>
    </location>
</feature>